<feature type="chain" id="PRO_5004084481" evidence="8">
    <location>
        <begin position="23"/>
        <end position="259"/>
    </location>
</feature>
<gene>
    <name evidence="10" type="ORF">UCREL1_11316</name>
</gene>
<dbReference type="PANTHER" id="PTHR31297">
    <property type="entry name" value="GLUCAN ENDO-1,6-BETA-GLUCOSIDASE B"/>
    <property type="match status" value="1"/>
</dbReference>
<evidence type="ECO:0000256" key="1">
    <source>
        <dbReference type="ARBA" id="ARBA00005641"/>
    </source>
</evidence>
<dbReference type="KEGG" id="ela:UCREL1_11316"/>
<reference evidence="11" key="1">
    <citation type="journal article" date="2013" name="Genome Announc.">
        <title>Draft genome sequence of the grapevine dieback fungus Eutypa lata UCR-EL1.</title>
        <authorList>
            <person name="Blanco-Ulate B."/>
            <person name="Rolshausen P.E."/>
            <person name="Cantu D."/>
        </authorList>
    </citation>
    <scope>NUCLEOTIDE SEQUENCE [LARGE SCALE GENOMIC DNA]</scope>
    <source>
        <strain evidence="11">UCR-EL1</strain>
    </source>
</reference>
<evidence type="ECO:0000256" key="3">
    <source>
        <dbReference type="ARBA" id="ARBA00023277"/>
    </source>
</evidence>
<evidence type="ECO:0000259" key="9">
    <source>
        <dbReference type="Pfam" id="PF00150"/>
    </source>
</evidence>
<dbReference type="PANTHER" id="PTHR31297:SF41">
    <property type="entry name" value="ENDOGLUCANASE, PUTATIVE (AFU_ORTHOLOGUE AFUA_5G01830)-RELATED"/>
    <property type="match status" value="1"/>
</dbReference>
<organism evidence="10 11">
    <name type="scientific">Eutypa lata (strain UCR-EL1)</name>
    <name type="common">Grapevine dieback disease fungus</name>
    <name type="synonym">Eutypa armeniacae</name>
    <dbReference type="NCBI Taxonomy" id="1287681"/>
    <lineage>
        <taxon>Eukaryota</taxon>
        <taxon>Fungi</taxon>
        <taxon>Dikarya</taxon>
        <taxon>Ascomycota</taxon>
        <taxon>Pezizomycotina</taxon>
        <taxon>Sordariomycetes</taxon>
        <taxon>Xylariomycetidae</taxon>
        <taxon>Xylariales</taxon>
        <taxon>Diatrypaceae</taxon>
        <taxon>Eutypa</taxon>
    </lineage>
</organism>
<dbReference type="GO" id="GO:0009251">
    <property type="term" value="P:glucan catabolic process"/>
    <property type="evidence" value="ECO:0007669"/>
    <property type="project" value="TreeGrafter"/>
</dbReference>
<dbReference type="EMBL" id="KB707555">
    <property type="protein sequence ID" value="EMR61759.1"/>
    <property type="molecule type" value="Genomic_DNA"/>
</dbReference>
<dbReference type="eggNOG" id="ENOG502RFQF">
    <property type="taxonomic scope" value="Eukaryota"/>
</dbReference>
<keyword evidence="6" id="KW-0624">Polysaccharide degradation</keyword>
<sequence length="259" mass="28554">MTVSKTSALVAVTASLFLTASGAPAKRAADCSGSFEPITAADYVAAVNPGWNVGNSLDATPNEDSWNNAPVEAVTFDDVKAAGFKSVRIPVTYAYHYTGESPDWTIDADWLQRVEDVVDMALERDLYVITNVHHDSWEWADVTQADANLTMIEEKMYRTWFQIGEKLGCKSSLVAFEPINEPPAETAEHGAELNKINEIFLQALADSGGFNTQRVVTLVGGGMDSIKTSQWFEAPAGFDNPWAIQYHYYSPYDFIFSAW</sequence>
<feature type="signal peptide" evidence="8">
    <location>
        <begin position="1"/>
        <end position="22"/>
    </location>
</feature>
<dbReference type="InterPro" id="IPR001547">
    <property type="entry name" value="Glyco_hydro_5"/>
</dbReference>
<keyword evidence="11" id="KW-1185">Reference proteome</keyword>
<dbReference type="GO" id="GO:0008422">
    <property type="term" value="F:beta-glucosidase activity"/>
    <property type="evidence" value="ECO:0007669"/>
    <property type="project" value="TreeGrafter"/>
</dbReference>
<evidence type="ECO:0000313" key="11">
    <source>
        <dbReference type="Proteomes" id="UP000012174"/>
    </source>
</evidence>
<keyword evidence="8" id="KW-0732">Signal</keyword>
<keyword evidence="2 7" id="KW-0378">Hydrolase</keyword>
<dbReference type="STRING" id="1287681.M7S6Q7"/>
<keyword evidence="5" id="KW-0961">Cell wall biogenesis/degradation</keyword>
<dbReference type="Pfam" id="PF00150">
    <property type="entry name" value="Cellulase"/>
    <property type="match status" value="1"/>
</dbReference>
<proteinExistence type="inferred from homology"/>
<dbReference type="Gene3D" id="3.20.20.80">
    <property type="entry name" value="Glycosidases"/>
    <property type="match status" value="1"/>
</dbReference>
<keyword evidence="3" id="KW-0119">Carbohydrate metabolism</keyword>
<feature type="domain" description="Glycoside hydrolase family 5" evidence="9">
    <location>
        <begin position="61"/>
        <end position="254"/>
    </location>
</feature>
<dbReference type="SUPFAM" id="SSF51445">
    <property type="entry name" value="(Trans)glycosidases"/>
    <property type="match status" value="1"/>
</dbReference>
<dbReference type="GO" id="GO:0071555">
    <property type="term" value="P:cell wall organization"/>
    <property type="evidence" value="ECO:0007669"/>
    <property type="project" value="UniProtKB-KW"/>
</dbReference>
<evidence type="ECO:0000256" key="2">
    <source>
        <dbReference type="ARBA" id="ARBA00022801"/>
    </source>
</evidence>
<evidence type="ECO:0000256" key="6">
    <source>
        <dbReference type="ARBA" id="ARBA00023326"/>
    </source>
</evidence>
<accession>M7S6Q7</accession>
<dbReference type="GO" id="GO:0009986">
    <property type="term" value="C:cell surface"/>
    <property type="evidence" value="ECO:0007669"/>
    <property type="project" value="TreeGrafter"/>
</dbReference>
<dbReference type="OMA" id="GMCPMLW"/>
<dbReference type="Proteomes" id="UP000012174">
    <property type="component" value="Unassembled WGS sequence"/>
</dbReference>
<dbReference type="InterPro" id="IPR050386">
    <property type="entry name" value="Glycosyl_hydrolase_5"/>
</dbReference>
<name>M7S6Q7_EUTLA</name>
<evidence type="ECO:0000313" key="10">
    <source>
        <dbReference type="EMBL" id="EMR61759.1"/>
    </source>
</evidence>
<keyword evidence="4 7" id="KW-0326">Glycosidase</keyword>
<dbReference type="InterPro" id="IPR017853">
    <property type="entry name" value="GH"/>
</dbReference>
<dbReference type="GO" id="GO:0005576">
    <property type="term" value="C:extracellular region"/>
    <property type="evidence" value="ECO:0007669"/>
    <property type="project" value="TreeGrafter"/>
</dbReference>
<comment type="similarity">
    <text evidence="1 7">Belongs to the glycosyl hydrolase 5 (cellulase A) family.</text>
</comment>
<dbReference type="AlphaFoldDB" id="M7S6Q7"/>
<dbReference type="OrthoDB" id="412536at2759"/>
<dbReference type="HOGENOM" id="CLU_018668_2_0_1"/>
<evidence type="ECO:0000256" key="7">
    <source>
        <dbReference type="RuleBase" id="RU361153"/>
    </source>
</evidence>
<evidence type="ECO:0000256" key="5">
    <source>
        <dbReference type="ARBA" id="ARBA00023316"/>
    </source>
</evidence>
<protein>
    <submittedName>
        <fullName evidence="10">Putative extracellular protein</fullName>
    </submittedName>
</protein>
<evidence type="ECO:0000256" key="8">
    <source>
        <dbReference type="SAM" id="SignalP"/>
    </source>
</evidence>
<evidence type="ECO:0000256" key="4">
    <source>
        <dbReference type="ARBA" id="ARBA00023295"/>
    </source>
</evidence>